<protein>
    <submittedName>
        <fullName evidence="8">MATE family efflux transporter</fullName>
    </submittedName>
</protein>
<dbReference type="InterPro" id="IPR052031">
    <property type="entry name" value="Membrane_Transporter-Flippase"/>
</dbReference>
<evidence type="ECO:0000256" key="5">
    <source>
        <dbReference type="ARBA" id="ARBA00022989"/>
    </source>
</evidence>
<dbReference type="PANTHER" id="PTHR43549">
    <property type="entry name" value="MULTIDRUG RESISTANCE PROTEIN YPNP-RELATED"/>
    <property type="match status" value="1"/>
</dbReference>
<proteinExistence type="predicted"/>
<feature type="transmembrane region" description="Helical" evidence="7">
    <location>
        <begin position="78"/>
        <end position="100"/>
    </location>
</feature>
<keyword evidence="6 7" id="KW-0472">Membrane</keyword>
<feature type="transmembrane region" description="Helical" evidence="7">
    <location>
        <begin position="120"/>
        <end position="142"/>
    </location>
</feature>
<gene>
    <name evidence="8" type="ORF">P8X34_00450</name>
</gene>
<evidence type="ECO:0000256" key="3">
    <source>
        <dbReference type="ARBA" id="ARBA00022475"/>
    </source>
</evidence>
<dbReference type="Pfam" id="PF01554">
    <property type="entry name" value="MatE"/>
    <property type="match status" value="1"/>
</dbReference>
<dbReference type="PANTHER" id="PTHR43549:SF2">
    <property type="entry name" value="MULTIDRUG RESISTANCE PROTEIN NORM-RELATED"/>
    <property type="match status" value="1"/>
</dbReference>
<organism evidence="8 9">
    <name type="scientific">Pyrococcus kukulkanii</name>
    <dbReference type="NCBI Taxonomy" id="1609559"/>
    <lineage>
        <taxon>Archaea</taxon>
        <taxon>Methanobacteriati</taxon>
        <taxon>Methanobacteriota</taxon>
        <taxon>Thermococci</taxon>
        <taxon>Thermococcales</taxon>
        <taxon>Thermococcaceae</taxon>
        <taxon>Pyrococcus</taxon>
    </lineage>
</organism>
<evidence type="ECO:0000256" key="1">
    <source>
        <dbReference type="ARBA" id="ARBA00004651"/>
    </source>
</evidence>
<accession>A0ABV4T0K1</accession>
<dbReference type="InterPro" id="IPR002528">
    <property type="entry name" value="MATE_fam"/>
</dbReference>
<keyword evidence="4 7" id="KW-0812">Transmembrane</keyword>
<dbReference type="RefSeq" id="WP_372822985.1">
    <property type="nucleotide sequence ID" value="NZ_JARRIF010000001.1"/>
</dbReference>
<feature type="transmembrane region" description="Helical" evidence="7">
    <location>
        <begin position="181"/>
        <end position="203"/>
    </location>
</feature>
<feature type="transmembrane region" description="Helical" evidence="7">
    <location>
        <begin position="154"/>
        <end position="175"/>
    </location>
</feature>
<name>A0ABV4T0K1_9EURY</name>
<sequence length="213" mass="23170">MRVALPASLSQLSMSIAMFFLNRIAIMAGGENGVAVFTSAWRVTMLGIVPILGMAAATTAVTGAAYGERNTEKLEAAYLYAIKIAFMIELGVVSFIMAFAPQVAYLFTYSEIAQVIKQELISALRTLPIFLFLTPFGMMTSAMFQGIGEGEKSLILTIFRTLVMQVGFAYTFVNLGLGLRGVWLGIVVGNMVAAVMGFTWGRVRIRAVRRALR</sequence>
<feature type="transmembrane region" description="Helical" evidence="7">
    <location>
        <begin position="12"/>
        <end position="29"/>
    </location>
</feature>
<keyword evidence="9" id="KW-1185">Reference proteome</keyword>
<dbReference type="Proteomes" id="UP001571980">
    <property type="component" value="Unassembled WGS sequence"/>
</dbReference>
<comment type="caution">
    <text evidence="8">The sequence shown here is derived from an EMBL/GenBank/DDBJ whole genome shotgun (WGS) entry which is preliminary data.</text>
</comment>
<feature type="transmembrane region" description="Helical" evidence="7">
    <location>
        <begin position="41"/>
        <end position="66"/>
    </location>
</feature>
<dbReference type="EMBL" id="JARRIG010000001">
    <property type="protein sequence ID" value="MFA4803235.1"/>
    <property type="molecule type" value="Genomic_DNA"/>
</dbReference>
<keyword evidence="5 7" id="KW-1133">Transmembrane helix</keyword>
<evidence type="ECO:0000256" key="7">
    <source>
        <dbReference type="SAM" id="Phobius"/>
    </source>
</evidence>
<keyword evidence="2" id="KW-0813">Transport</keyword>
<evidence type="ECO:0000256" key="2">
    <source>
        <dbReference type="ARBA" id="ARBA00022448"/>
    </source>
</evidence>
<evidence type="ECO:0000256" key="4">
    <source>
        <dbReference type="ARBA" id="ARBA00022692"/>
    </source>
</evidence>
<evidence type="ECO:0000313" key="9">
    <source>
        <dbReference type="Proteomes" id="UP001571980"/>
    </source>
</evidence>
<evidence type="ECO:0000313" key="8">
    <source>
        <dbReference type="EMBL" id="MFA4803235.1"/>
    </source>
</evidence>
<evidence type="ECO:0000256" key="6">
    <source>
        <dbReference type="ARBA" id="ARBA00023136"/>
    </source>
</evidence>
<reference evidence="8 9" key="1">
    <citation type="submission" date="2023-03" db="EMBL/GenBank/DDBJ databases">
        <title>Speciation in Pyrococcus: adaptation to high temperature as a mechanism.</title>
        <authorList>
            <person name="Gu J."/>
        </authorList>
    </citation>
    <scope>NUCLEOTIDE SEQUENCE [LARGE SCALE GENOMIC DNA]</scope>
    <source>
        <strain evidence="8 9">LMOA34</strain>
    </source>
</reference>
<comment type="subcellular location">
    <subcellularLocation>
        <location evidence="1">Cell membrane</location>
        <topology evidence="1">Multi-pass membrane protein</topology>
    </subcellularLocation>
</comment>
<keyword evidence="3" id="KW-1003">Cell membrane</keyword>